<comment type="catalytic activity">
    <reaction evidence="15">
        <text>ATP + H2O = ADP + phosphate + H(+)</text>
        <dbReference type="Rhea" id="RHEA:13065"/>
        <dbReference type="ChEBI" id="CHEBI:15377"/>
        <dbReference type="ChEBI" id="CHEBI:15378"/>
        <dbReference type="ChEBI" id="CHEBI:30616"/>
        <dbReference type="ChEBI" id="CHEBI:43474"/>
        <dbReference type="ChEBI" id="CHEBI:456216"/>
        <dbReference type="EC" id="3.6.4.13"/>
    </reaction>
</comment>
<dbReference type="FunFam" id="1.20.272.40:FF:000002">
    <property type="entry name" value="ATP-dependent RNA helicase SUV3, mitochondrial"/>
    <property type="match status" value="1"/>
</dbReference>
<dbReference type="Pfam" id="PF12513">
    <property type="entry name" value="SUV3_C"/>
    <property type="match status" value="1"/>
</dbReference>
<dbReference type="Proteomes" id="UP001408789">
    <property type="component" value="Unassembled WGS sequence"/>
</dbReference>
<dbReference type="Pfam" id="PF07727">
    <property type="entry name" value="RVT_2"/>
    <property type="match status" value="1"/>
</dbReference>
<evidence type="ECO:0000256" key="18">
    <source>
        <dbReference type="SAM" id="MobiDB-lite"/>
    </source>
</evidence>
<dbReference type="Pfam" id="PF25597">
    <property type="entry name" value="SH3_retrovirus"/>
    <property type="match status" value="1"/>
</dbReference>
<evidence type="ECO:0000259" key="19">
    <source>
        <dbReference type="PROSITE" id="PS50994"/>
    </source>
</evidence>
<keyword evidence="12" id="KW-0496">Mitochondrion</keyword>
<feature type="region of interest" description="Disordered" evidence="18">
    <location>
        <begin position="232"/>
        <end position="368"/>
    </location>
</feature>
<comment type="cofactor">
    <cofactor evidence="1">
        <name>Mn(2+)</name>
        <dbReference type="ChEBI" id="CHEBI:29035"/>
    </cofactor>
</comment>
<dbReference type="PROSITE" id="PS51194">
    <property type="entry name" value="HELICASE_CTER"/>
    <property type="match status" value="1"/>
</dbReference>
<comment type="subcellular location">
    <subcellularLocation>
        <location evidence="4">Mitochondrion matrix</location>
        <location evidence="4">Mitochondrion nucleoid</location>
    </subcellularLocation>
    <subcellularLocation>
        <location evidence="3">Nucleus</location>
    </subcellularLocation>
</comment>
<dbReference type="InterPro" id="IPR001650">
    <property type="entry name" value="Helicase_C-like"/>
</dbReference>
<feature type="domain" description="Helicase C-terminal" evidence="20">
    <location>
        <begin position="1005"/>
        <end position="1186"/>
    </location>
</feature>
<dbReference type="InterPro" id="IPR055206">
    <property type="entry name" value="DEXQc_SUV3"/>
</dbReference>
<dbReference type="FunFam" id="3.40.50.300:FF:001109">
    <property type="entry name" value="ATP-dependent RNA helicase suv3, mitochondrial"/>
    <property type="match status" value="1"/>
</dbReference>
<reference evidence="21 22" key="1">
    <citation type="submission" date="2024-04" db="EMBL/GenBank/DDBJ databases">
        <title>The reference genome of an endangered Asteraceae, Deinandra increscens subsp. villosa, native to the Central Coast of California.</title>
        <authorList>
            <person name="Guilliams M."/>
            <person name="Hasenstab-Lehman K."/>
            <person name="Meyer R."/>
            <person name="Mcevoy S."/>
        </authorList>
    </citation>
    <scope>NUCLEOTIDE SEQUENCE [LARGE SCALE GENOMIC DNA]</scope>
    <source>
        <tissue evidence="21">Leaf</tissue>
    </source>
</reference>
<dbReference type="InterPro" id="IPR041082">
    <property type="entry name" value="Suv3_C_1"/>
</dbReference>
<dbReference type="Gene3D" id="3.40.50.300">
    <property type="entry name" value="P-loop containing nucleotide triphosphate hydrolases"/>
    <property type="match status" value="2"/>
</dbReference>
<dbReference type="Gene3D" id="1.20.272.40">
    <property type="match status" value="1"/>
</dbReference>
<dbReference type="InterPro" id="IPR036397">
    <property type="entry name" value="RNaseH_sf"/>
</dbReference>
<evidence type="ECO:0000256" key="5">
    <source>
        <dbReference type="ARBA" id="ARBA00011661"/>
    </source>
</evidence>
<proteinExistence type="inferred from homology"/>
<dbReference type="Pfam" id="PF00271">
    <property type="entry name" value="Helicase_C"/>
    <property type="match status" value="1"/>
</dbReference>
<accession>A0AAP0DKK0</accession>
<feature type="compositionally biased region" description="Pro residues" evidence="18">
    <location>
        <begin position="252"/>
        <end position="272"/>
    </location>
</feature>
<keyword evidence="9" id="KW-0347">Helicase</keyword>
<dbReference type="Pfam" id="PF18147">
    <property type="entry name" value="Suv3_C_1"/>
    <property type="match status" value="1"/>
</dbReference>
<keyword evidence="14" id="KW-1135">Mitochondrion nucleoid</keyword>
<dbReference type="GO" id="GO:0045025">
    <property type="term" value="C:mitochondrial degradosome"/>
    <property type="evidence" value="ECO:0007669"/>
    <property type="project" value="TreeGrafter"/>
</dbReference>
<dbReference type="SUPFAM" id="SSF53098">
    <property type="entry name" value="Ribonuclease H-like"/>
    <property type="match status" value="1"/>
</dbReference>
<dbReference type="PANTHER" id="PTHR12131:SF1">
    <property type="entry name" value="ATP-DEPENDENT RNA HELICASE SUPV3L1, MITOCHONDRIAL-RELATED"/>
    <property type="match status" value="1"/>
</dbReference>
<dbReference type="GO" id="GO:0000965">
    <property type="term" value="P:mitochondrial RNA 3'-end processing"/>
    <property type="evidence" value="ECO:0007669"/>
    <property type="project" value="TreeGrafter"/>
</dbReference>
<dbReference type="SUPFAM" id="SSF56672">
    <property type="entry name" value="DNA/RNA polymerases"/>
    <property type="match status" value="1"/>
</dbReference>
<comment type="cofactor">
    <cofactor evidence="2">
        <name>Mg(2+)</name>
        <dbReference type="ChEBI" id="CHEBI:18420"/>
    </cofactor>
</comment>
<evidence type="ECO:0000256" key="7">
    <source>
        <dbReference type="ARBA" id="ARBA00022741"/>
    </source>
</evidence>
<keyword evidence="7" id="KW-0547">Nucleotide-binding</keyword>
<evidence type="ECO:0000256" key="11">
    <source>
        <dbReference type="ARBA" id="ARBA00022946"/>
    </source>
</evidence>
<dbReference type="InterPro" id="IPR013103">
    <property type="entry name" value="RVT_2"/>
</dbReference>
<evidence type="ECO:0000256" key="17">
    <source>
        <dbReference type="ARBA" id="ARBA00083723"/>
    </source>
</evidence>
<dbReference type="SMART" id="SM00490">
    <property type="entry name" value="HELICc"/>
    <property type="match status" value="1"/>
</dbReference>
<keyword evidence="13" id="KW-0539">Nucleus</keyword>
<evidence type="ECO:0000313" key="22">
    <source>
        <dbReference type="Proteomes" id="UP001408789"/>
    </source>
</evidence>
<dbReference type="EMBL" id="JBCNJP010000008">
    <property type="protein sequence ID" value="KAK9074372.1"/>
    <property type="molecule type" value="Genomic_DNA"/>
</dbReference>
<dbReference type="PANTHER" id="PTHR12131">
    <property type="entry name" value="ATP-DEPENDENT RNA AND DNA HELICASE"/>
    <property type="match status" value="1"/>
</dbReference>
<organism evidence="21 22">
    <name type="scientific">Deinandra increscens subsp. villosa</name>
    <dbReference type="NCBI Taxonomy" id="3103831"/>
    <lineage>
        <taxon>Eukaryota</taxon>
        <taxon>Viridiplantae</taxon>
        <taxon>Streptophyta</taxon>
        <taxon>Embryophyta</taxon>
        <taxon>Tracheophyta</taxon>
        <taxon>Spermatophyta</taxon>
        <taxon>Magnoliopsida</taxon>
        <taxon>eudicotyledons</taxon>
        <taxon>Gunneridae</taxon>
        <taxon>Pentapetalae</taxon>
        <taxon>asterids</taxon>
        <taxon>campanulids</taxon>
        <taxon>Asterales</taxon>
        <taxon>Asteraceae</taxon>
        <taxon>Asteroideae</taxon>
        <taxon>Heliantheae alliance</taxon>
        <taxon>Madieae</taxon>
        <taxon>Madiinae</taxon>
        <taxon>Deinandra</taxon>
    </lineage>
</organism>
<dbReference type="GO" id="GO:0016787">
    <property type="term" value="F:hydrolase activity"/>
    <property type="evidence" value="ECO:0007669"/>
    <property type="project" value="UniProtKB-KW"/>
</dbReference>
<dbReference type="CDD" id="cd18805">
    <property type="entry name" value="SF2_C_suv3"/>
    <property type="match status" value="1"/>
</dbReference>
<gene>
    <name evidence="21" type="ORF">SSX86_006970</name>
</gene>
<dbReference type="GO" id="GO:0003724">
    <property type="term" value="F:RNA helicase activity"/>
    <property type="evidence" value="ECO:0007669"/>
    <property type="project" value="UniProtKB-EC"/>
</dbReference>
<name>A0AAP0DKK0_9ASTR</name>
<dbReference type="InterPro" id="IPR001584">
    <property type="entry name" value="Integrase_cat-core"/>
</dbReference>
<keyword evidence="10" id="KW-0067">ATP-binding</keyword>
<keyword evidence="22" id="KW-1185">Reference proteome</keyword>
<dbReference type="PROSITE" id="PS50994">
    <property type="entry name" value="INTEGRASE"/>
    <property type="match status" value="1"/>
</dbReference>
<dbReference type="InterPro" id="IPR044774">
    <property type="entry name" value="Suv3_DEXQc"/>
</dbReference>
<evidence type="ECO:0000259" key="20">
    <source>
        <dbReference type="PROSITE" id="PS51194"/>
    </source>
</evidence>
<dbReference type="InterPro" id="IPR022192">
    <property type="entry name" value="SUV3_C"/>
</dbReference>
<dbReference type="FunFam" id="3.40.50.300:FF:000269">
    <property type="entry name" value="ATP-dependent RNA helicase SUPV3L1, mitochondrial"/>
    <property type="match status" value="1"/>
</dbReference>
<dbReference type="GO" id="GO:0015074">
    <property type="term" value="P:DNA integration"/>
    <property type="evidence" value="ECO:0007669"/>
    <property type="project" value="InterPro"/>
</dbReference>
<dbReference type="Pfam" id="PF22527">
    <property type="entry name" value="DEXQc_Suv3"/>
    <property type="match status" value="1"/>
</dbReference>
<comment type="similarity">
    <text evidence="16">Belongs to the DExH box helicase family.</text>
</comment>
<evidence type="ECO:0000313" key="21">
    <source>
        <dbReference type="EMBL" id="KAK9074372.1"/>
    </source>
</evidence>
<evidence type="ECO:0000256" key="15">
    <source>
        <dbReference type="ARBA" id="ARBA00047984"/>
    </source>
</evidence>
<evidence type="ECO:0000256" key="8">
    <source>
        <dbReference type="ARBA" id="ARBA00022801"/>
    </source>
</evidence>
<dbReference type="InterPro" id="IPR057670">
    <property type="entry name" value="SH3_retrovirus"/>
</dbReference>
<protein>
    <recommendedName>
        <fullName evidence="6">RNA helicase</fullName>
        <ecNumber evidence="6">3.6.4.13</ecNumber>
    </recommendedName>
    <alternativeName>
        <fullName evidence="17">Protein SUPPRESSOR OF VAR 3</fullName>
    </alternativeName>
</protein>
<dbReference type="SUPFAM" id="SSF52540">
    <property type="entry name" value="P-loop containing nucleoside triphosphate hydrolases"/>
    <property type="match status" value="1"/>
</dbReference>
<dbReference type="GO" id="GO:0003676">
    <property type="term" value="F:nucleic acid binding"/>
    <property type="evidence" value="ECO:0007669"/>
    <property type="project" value="InterPro"/>
</dbReference>
<comment type="caution">
    <text evidence="21">The sequence shown here is derived from an EMBL/GenBank/DDBJ whole genome shotgun (WGS) entry which is preliminary data.</text>
</comment>
<dbReference type="GO" id="GO:0005524">
    <property type="term" value="F:ATP binding"/>
    <property type="evidence" value="ECO:0007669"/>
    <property type="project" value="UniProtKB-KW"/>
</dbReference>
<feature type="domain" description="Integrase catalytic" evidence="19">
    <location>
        <begin position="67"/>
        <end position="162"/>
    </location>
</feature>
<dbReference type="InterPro" id="IPR050699">
    <property type="entry name" value="RNA-DNA_Helicase"/>
</dbReference>
<evidence type="ECO:0000256" key="12">
    <source>
        <dbReference type="ARBA" id="ARBA00023128"/>
    </source>
</evidence>
<evidence type="ECO:0000256" key="9">
    <source>
        <dbReference type="ARBA" id="ARBA00022806"/>
    </source>
</evidence>
<evidence type="ECO:0000256" key="6">
    <source>
        <dbReference type="ARBA" id="ARBA00012552"/>
    </source>
</evidence>
<dbReference type="Gene3D" id="1.20.58.1080">
    <property type="match status" value="1"/>
</dbReference>
<evidence type="ECO:0000256" key="13">
    <source>
        <dbReference type="ARBA" id="ARBA00023242"/>
    </source>
</evidence>
<evidence type="ECO:0000256" key="2">
    <source>
        <dbReference type="ARBA" id="ARBA00001946"/>
    </source>
</evidence>
<dbReference type="GO" id="GO:0005634">
    <property type="term" value="C:nucleus"/>
    <property type="evidence" value="ECO:0007669"/>
    <property type="project" value="UniProtKB-SubCell"/>
</dbReference>
<evidence type="ECO:0000256" key="16">
    <source>
        <dbReference type="ARBA" id="ARBA00060772"/>
    </source>
</evidence>
<dbReference type="PRINTS" id="PR01217">
    <property type="entry name" value="PRICHEXTENSN"/>
</dbReference>
<feature type="compositionally biased region" description="Low complexity" evidence="18">
    <location>
        <begin position="273"/>
        <end position="282"/>
    </location>
</feature>
<evidence type="ECO:0000256" key="10">
    <source>
        <dbReference type="ARBA" id="ARBA00022840"/>
    </source>
</evidence>
<evidence type="ECO:0000256" key="14">
    <source>
        <dbReference type="ARBA" id="ARBA00023271"/>
    </source>
</evidence>
<feature type="compositionally biased region" description="Pro residues" evidence="18">
    <location>
        <begin position="299"/>
        <end position="319"/>
    </location>
</feature>
<dbReference type="CDD" id="cd17913">
    <property type="entry name" value="DEXQc_Suv3"/>
    <property type="match status" value="1"/>
</dbReference>
<dbReference type="EC" id="3.6.4.13" evidence="6"/>
<keyword evidence="8" id="KW-0378">Hydrolase</keyword>
<evidence type="ECO:0000256" key="4">
    <source>
        <dbReference type="ARBA" id="ARBA00004436"/>
    </source>
</evidence>
<dbReference type="CDD" id="cd09272">
    <property type="entry name" value="RNase_HI_RT_Ty1"/>
    <property type="match status" value="1"/>
</dbReference>
<keyword evidence="11" id="KW-0809">Transit peptide</keyword>
<comment type="subunit">
    <text evidence="5">Homodimer; in free form. Component of the mitochondrial degradosome (mtEXO) complex which is a heteropentamer containing 2 copies of SUPV3L1 and 3 copies of PNPT1.</text>
</comment>
<evidence type="ECO:0000256" key="1">
    <source>
        <dbReference type="ARBA" id="ARBA00001936"/>
    </source>
</evidence>
<dbReference type="InterPro" id="IPR043502">
    <property type="entry name" value="DNA/RNA_pol_sf"/>
</dbReference>
<sequence>MASLLLRRRLSTSSRTLFCNGTFENLIFSPFFVYHSFPLLPKEICKICYEFRQFVAMVERQFNTKVKVVQTDWGGEFRNLSSFFTSIGIVHRRSCPHTSEQNGIVERRHRHVVETGLALLAQSSVPQRFWHFAFDTATYLINCMPSRSNSNKTPFEIIHHRNPDYSFLRVFGCQCFPYLRPYNSHKLDFRSIPCVFLGYSTVHHGYRCFDPVTEKVYVARHVRFNESVFPFLPPHSKPNPTTTSTPYTAFIPSPPPPPDTFNPDISPPPTPPSSSTAATPTAMPSPTPDSMPSAASSPASPPPTSPIPTPPPPPPPYRPRPANLRPNPKQRVPFNPSAFHSTTSNPSSSPDPPPTTSTPPNTEPTTFTVANKHPEWRSAMADEYRALVSNGTWSLVPPVSGTNVVDCKWVYMIKRDKHGAPSRYKARLVAKGFTQQHGIDYHETFSPVVKSTTIRVVLSLAVSHRWPLRQLDVQNAFLHGDLAETIYLKQPQGFVDSTKPDYVCKLHKSLYGLKQAPRAWFARLSASLHRLGFHGSKTDPSLFIYNSRGTLIYFLVYVDDIIVTGNNPAAIDKVVSLLSSELALKVMGDLDFFLGLEIVKHGSDLIISQKKYILELLQRAGLSTAKPMPSPMSSSSNLTLHDSAPFSDPVKYRQTVGALQYVTLSRPDITFAVNRVCQFMHAPTENQWSAVKRILRYLLGTSHFGLLFRHNSGTTLHAFTDTSWNDINAFSDADWAGCSVDRRSTGGFAVYLGSNLVSWIARKQRTVSRSSTESEYKALADTVAELTWLEALLGELGLPRRSPPTLWCDNLGATYLSANPVFHARNLGASICVSTSSRQFSSSTGTVKIDFTDLTRPHTWYPAARRKKRNVILHVGPTNSGKTYSALKRLELSSSGVYCGPLRLLAWEVAKRLNKANVPCDLITGQEKEIVDGARHKSVTVEMADVSSNYECAVIDEIQMIGCRSRGFSFTRALLGIPADELHLCGDPAAVPLIQDILSVTGDNIEVQYYDRLSPLVPLKTPLRSFSDIRTGDCIVTFSRHKIYKLKKKIEDDGRHLCSVVYGSLPPETRTRQATMFNDESSEFDVLVASDAIGMGLNLNISRIIFSEMEKFDGLEMRPLSVPEVKQIAGRAGRYGSKFPVGEVTCLNAKDLPLIHSSLNCPSPILESAGLFPTFDLLYMYSRSHINCGLCQILEEFVENAKLSANYFISNCEEMLKVAAVLDELPISMHDKYLFCISPADMSDEILSQGLTQFAHTYAKNRIVRLREIFTPGTLKVPKTQAELKELESIHKASLLVLELYVWLSFRLDDSFPDRDLASSQKSICGMLIEDFLERLGFQKPIPKKFRQIR</sequence>
<dbReference type="InterPro" id="IPR027417">
    <property type="entry name" value="P-loop_NTPase"/>
</dbReference>
<dbReference type="Gene3D" id="3.30.420.10">
    <property type="entry name" value="Ribonuclease H-like superfamily/Ribonuclease H"/>
    <property type="match status" value="1"/>
</dbReference>
<dbReference type="GO" id="GO:0042645">
    <property type="term" value="C:mitochondrial nucleoid"/>
    <property type="evidence" value="ECO:0007669"/>
    <property type="project" value="UniProtKB-SubCell"/>
</dbReference>
<evidence type="ECO:0000256" key="3">
    <source>
        <dbReference type="ARBA" id="ARBA00004123"/>
    </source>
</evidence>
<dbReference type="InterPro" id="IPR012337">
    <property type="entry name" value="RNaseH-like_sf"/>
</dbReference>